<dbReference type="EMBL" id="FNCC01000003">
    <property type="protein sequence ID" value="SDF73920.1"/>
    <property type="molecule type" value="Genomic_DNA"/>
</dbReference>
<evidence type="ECO:0000313" key="3">
    <source>
        <dbReference type="Proteomes" id="UP000199623"/>
    </source>
</evidence>
<evidence type="ECO:0000313" key="2">
    <source>
        <dbReference type="EMBL" id="SDF73920.1"/>
    </source>
</evidence>
<feature type="transmembrane region" description="Helical" evidence="1">
    <location>
        <begin position="79"/>
        <end position="99"/>
    </location>
</feature>
<organism evidence="2 3">
    <name type="scientific">Lentzea fradiae</name>
    <dbReference type="NCBI Taxonomy" id="200378"/>
    <lineage>
        <taxon>Bacteria</taxon>
        <taxon>Bacillati</taxon>
        <taxon>Actinomycetota</taxon>
        <taxon>Actinomycetes</taxon>
        <taxon>Pseudonocardiales</taxon>
        <taxon>Pseudonocardiaceae</taxon>
        <taxon>Lentzea</taxon>
    </lineage>
</organism>
<keyword evidence="1" id="KW-0812">Transmembrane</keyword>
<feature type="transmembrane region" description="Helical" evidence="1">
    <location>
        <begin position="48"/>
        <end position="72"/>
    </location>
</feature>
<accession>A0A1G7NKZ3</accession>
<name>A0A1G7NKZ3_9PSEU</name>
<evidence type="ECO:0000256" key="1">
    <source>
        <dbReference type="SAM" id="Phobius"/>
    </source>
</evidence>
<reference evidence="3" key="1">
    <citation type="submission" date="2016-10" db="EMBL/GenBank/DDBJ databases">
        <authorList>
            <person name="Varghese N."/>
            <person name="Submissions S."/>
        </authorList>
    </citation>
    <scope>NUCLEOTIDE SEQUENCE [LARGE SCALE GENOMIC DNA]</scope>
    <source>
        <strain evidence="3">CGMCC 4.3506</strain>
    </source>
</reference>
<dbReference type="STRING" id="200378.SAMN05216553_10342"/>
<dbReference type="Proteomes" id="UP000199623">
    <property type="component" value="Unassembled WGS sequence"/>
</dbReference>
<keyword evidence="1" id="KW-0472">Membrane</keyword>
<protein>
    <submittedName>
        <fullName evidence="2">Uncharacterized protein</fullName>
    </submittedName>
</protein>
<proteinExistence type="predicted"/>
<dbReference type="AlphaFoldDB" id="A0A1G7NKZ3"/>
<gene>
    <name evidence="2" type="ORF">SAMN05216553_10342</name>
</gene>
<keyword evidence="3" id="KW-1185">Reference proteome</keyword>
<keyword evidence="1" id="KW-1133">Transmembrane helix</keyword>
<sequence>MTAAFAGFLVSCVFTVTSVGVLVGTRDDLVDALRSSGTAMTEEQLQSAATFSQVLFAGIAVLITLVQLWLAFKLRSGRNWARVLLSVLTVFQVASLFIGEGGATLPAYGGALVAALAVVASWLPASNAYFETVKRTR</sequence>
<feature type="transmembrane region" description="Helical" evidence="1">
    <location>
        <begin position="105"/>
        <end position="130"/>
    </location>
</feature>